<keyword evidence="2" id="KW-1185">Reference proteome</keyword>
<dbReference type="AlphaFoldDB" id="A0A1G5DTL0"/>
<reference evidence="1 2" key="1">
    <citation type="submission" date="2016-10" db="EMBL/GenBank/DDBJ databases">
        <authorList>
            <person name="de Groot N.N."/>
        </authorList>
    </citation>
    <scope>NUCLEOTIDE SEQUENCE [LARGE SCALE GENOMIC DNA]</scope>
    <source>
        <strain evidence="1 2">CGMCC 1.7666</strain>
    </source>
</reference>
<gene>
    <name evidence="1" type="ORF">SAMN02927923_00767</name>
</gene>
<evidence type="ECO:0000313" key="2">
    <source>
        <dbReference type="Proteomes" id="UP000199569"/>
    </source>
</evidence>
<dbReference type="EMBL" id="FMVJ01000003">
    <property type="protein sequence ID" value="SCY17668.1"/>
    <property type="molecule type" value="Genomic_DNA"/>
</dbReference>
<name>A0A1G5DTL0_9HYPH</name>
<sequence length="232" mass="24796">MRWFRMILLSSLIVGGLVYFAQQQEAEVQVTARRGVPSSVLVAPAPIWSPVAATPALYAIEKASAPHIEARQHTSGAREDILTLGRFGDAHHVRLTLIQGSTDPARSFFVDIVRRAAQAGLAVSRNAQSRMLATKFGSVEAAAMTLVGKIEQDCQTFRFADADSSFGFQGWVCGADALDDAQLACFIDGIALGNAASPSLKALFVRAERNRTEACGPSARTASIGVRTPPRP</sequence>
<protein>
    <submittedName>
        <fullName evidence="1">Uncharacterized protein</fullName>
    </submittedName>
</protein>
<proteinExistence type="predicted"/>
<organism evidence="1 2">
    <name type="scientific">Microvirga guangxiensis</name>
    <dbReference type="NCBI Taxonomy" id="549386"/>
    <lineage>
        <taxon>Bacteria</taxon>
        <taxon>Pseudomonadati</taxon>
        <taxon>Pseudomonadota</taxon>
        <taxon>Alphaproteobacteria</taxon>
        <taxon>Hyphomicrobiales</taxon>
        <taxon>Methylobacteriaceae</taxon>
        <taxon>Microvirga</taxon>
    </lineage>
</organism>
<evidence type="ECO:0000313" key="1">
    <source>
        <dbReference type="EMBL" id="SCY17668.1"/>
    </source>
</evidence>
<dbReference type="Proteomes" id="UP000199569">
    <property type="component" value="Unassembled WGS sequence"/>
</dbReference>
<accession>A0A1G5DTL0</accession>